<dbReference type="AlphaFoldDB" id="R9TD64"/>
<proteinExistence type="evidence at transcript level"/>
<name>R9TD64_DROME</name>
<dbReference type="EMBL" id="BT150110">
    <property type="protein sequence ID" value="AGN28831.1"/>
    <property type="molecule type" value="mRNA"/>
</dbReference>
<protein>
    <submittedName>
        <fullName evidence="1">MIP36237p1</fullName>
    </submittedName>
</protein>
<evidence type="ECO:0000313" key="1">
    <source>
        <dbReference type="EMBL" id="AGN28831.1"/>
    </source>
</evidence>
<sequence>MNGQDEKHRWSWDWLKTATGVATHSPRLLGGFTQGKSLWEAHSLLLHFYYKLTCCNLSRVYSLLNRDSTFWLNRCTMYQSTYMYYK</sequence>
<organism evidence="1">
    <name type="scientific">Drosophila melanogaster</name>
    <name type="common">Fruit fly</name>
    <dbReference type="NCBI Taxonomy" id="7227"/>
    <lineage>
        <taxon>Eukaryota</taxon>
        <taxon>Metazoa</taxon>
        <taxon>Ecdysozoa</taxon>
        <taxon>Arthropoda</taxon>
        <taxon>Hexapoda</taxon>
        <taxon>Insecta</taxon>
        <taxon>Pterygota</taxon>
        <taxon>Neoptera</taxon>
        <taxon>Endopterygota</taxon>
        <taxon>Diptera</taxon>
        <taxon>Brachycera</taxon>
        <taxon>Muscomorpha</taxon>
        <taxon>Ephydroidea</taxon>
        <taxon>Drosophilidae</taxon>
        <taxon>Drosophila</taxon>
        <taxon>Sophophora</taxon>
    </lineage>
</organism>
<reference evidence="1" key="1">
    <citation type="submission" date="2013-06" db="EMBL/GenBank/DDBJ databases">
        <authorList>
            <person name="Carlson J."/>
            <person name="Booth B."/>
            <person name="Frise E."/>
            <person name="Sandler J."/>
            <person name="Wan K."/>
            <person name="Yu C."/>
            <person name="Celniker S."/>
        </authorList>
    </citation>
    <scope>NUCLEOTIDE SEQUENCE</scope>
</reference>
<accession>R9TD64</accession>